<evidence type="ECO:0000256" key="6">
    <source>
        <dbReference type="ARBA" id="ARBA00023242"/>
    </source>
</evidence>
<feature type="domain" description="C2H2-type" evidence="9">
    <location>
        <begin position="427"/>
        <end position="454"/>
    </location>
</feature>
<dbReference type="PANTHER" id="PTHR16515:SF57">
    <property type="entry name" value="ZINC FINGER PROTEIN 154-LIKE"/>
    <property type="match status" value="1"/>
</dbReference>
<dbReference type="FunFam" id="3.30.160.60:FF:001155">
    <property type="entry name" value="Zinc finger 30C"/>
    <property type="match status" value="1"/>
</dbReference>
<dbReference type="SUPFAM" id="SSF57667">
    <property type="entry name" value="beta-beta-alpha zinc fingers"/>
    <property type="match status" value="2"/>
</dbReference>
<keyword evidence="2" id="KW-0479">Metal-binding</keyword>
<dbReference type="PANTHER" id="PTHR16515">
    <property type="entry name" value="PR DOMAIN ZINC FINGER PROTEIN"/>
    <property type="match status" value="1"/>
</dbReference>
<dbReference type="FunFam" id="3.30.160.60:FF:002281">
    <property type="match status" value="1"/>
</dbReference>
<gene>
    <name evidence="10" type="ORF">NHX12_003957</name>
</gene>
<dbReference type="AlphaFoldDB" id="A0A9Q0DWV3"/>
<accession>A0A9Q0DWV3</accession>
<keyword evidence="11" id="KW-1185">Reference proteome</keyword>
<keyword evidence="4 7" id="KW-0863">Zinc-finger</keyword>
<dbReference type="EMBL" id="JANIIK010000111">
    <property type="protein sequence ID" value="KAJ3594650.1"/>
    <property type="molecule type" value="Genomic_DNA"/>
</dbReference>
<evidence type="ECO:0000256" key="7">
    <source>
        <dbReference type="PROSITE-ProRule" id="PRU00042"/>
    </source>
</evidence>
<reference evidence="10" key="1">
    <citation type="submission" date="2022-07" db="EMBL/GenBank/DDBJ databases">
        <title>Chromosome-level genome of Muraenolepis orangiensis.</title>
        <authorList>
            <person name="Kim J."/>
        </authorList>
    </citation>
    <scope>NUCLEOTIDE SEQUENCE</scope>
    <source>
        <strain evidence="10">KU_S4_2022</strain>
        <tissue evidence="10">Muscle</tissue>
    </source>
</reference>
<proteinExistence type="predicted"/>
<dbReference type="FunFam" id="3.30.160.60:FF:000744">
    <property type="entry name" value="zinc finger E-box-binding homeobox 1"/>
    <property type="match status" value="1"/>
</dbReference>
<dbReference type="OrthoDB" id="427030at2759"/>
<evidence type="ECO:0000256" key="2">
    <source>
        <dbReference type="ARBA" id="ARBA00022723"/>
    </source>
</evidence>
<dbReference type="PROSITE" id="PS00028">
    <property type="entry name" value="ZINC_FINGER_C2H2_1"/>
    <property type="match status" value="4"/>
</dbReference>
<dbReference type="Gene3D" id="3.30.160.60">
    <property type="entry name" value="Classic Zinc Finger"/>
    <property type="match status" value="3"/>
</dbReference>
<dbReference type="PROSITE" id="PS50157">
    <property type="entry name" value="ZINC_FINGER_C2H2_2"/>
    <property type="match status" value="4"/>
</dbReference>
<feature type="compositionally biased region" description="Basic and acidic residues" evidence="8">
    <location>
        <begin position="323"/>
        <end position="332"/>
    </location>
</feature>
<comment type="subcellular location">
    <subcellularLocation>
        <location evidence="1">Nucleus</location>
    </subcellularLocation>
</comment>
<dbReference type="InterPro" id="IPR050331">
    <property type="entry name" value="Zinc_finger"/>
</dbReference>
<evidence type="ECO:0000256" key="8">
    <source>
        <dbReference type="SAM" id="MobiDB-lite"/>
    </source>
</evidence>
<protein>
    <recommendedName>
        <fullName evidence="9">C2H2-type domain-containing protein</fullName>
    </recommendedName>
</protein>
<comment type="caution">
    <text evidence="10">The sequence shown here is derived from an EMBL/GenBank/DDBJ whole genome shotgun (WGS) entry which is preliminary data.</text>
</comment>
<dbReference type="Pfam" id="PF00096">
    <property type="entry name" value="zf-C2H2"/>
    <property type="match status" value="3"/>
</dbReference>
<dbReference type="InterPro" id="IPR036236">
    <property type="entry name" value="Znf_C2H2_sf"/>
</dbReference>
<organism evidence="10 11">
    <name type="scientific">Muraenolepis orangiensis</name>
    <name type="common">Patagonian moray cod</name>
    <dbReference type="NCBI Taxonomy" id="630683"/>
    <lineage>
        <taxon>Eukaryota</taxon>
        <taxon>Metazoa</taxon>
        <taxon>Chordata</taxon>
        <taxon>Craniata</taxon>
        <taxon>Vertebrata</taxon>
        <taxon>Euteleostomi</taxon>
        <taxon>Actinopterygii</taxon>
        <taxon>Neopterygii</taxon>
        <taxon>Teleostei</taxon>
        <taxon>Neoteleostei</taxon>
        <taxon>Acanthomorphata</taxon>
        <taxon>Zeiogadaria</taxon>
        <taxon>Gadariae</taxon>
        <taxon>Gadiformes</taxon>
        <taxon>Muraenolepidoidei</taxon>
        <taxon>Muraenolepididae</taxon>
        <taxon>Muraenolepis</taxon>
    </lineage>
</organism>
<sequence>MATCIPFQTQLTSIMEVLVKTAVSEISKLVDDKCGSLHLEVSRSQSENLLLRRRLLLMENKQAAHLQGGFESFIDSGTDAGSSCPHPAGNIKFANAEEDTAAFTVKEEAPDEAVWTRRSSESIGHAMRYSNASAEPHLLEEPSQLASPAEFTGEGAQIHFTVAHDPRERHEDTDDLQLTIKMEKEEGPPASARDRCHHGTGKHGVLPGDFSPDHRENQLWSSIIEGNDIDAGFLDFSSVVEEYSNTFPHPPDPHAFPAAHGKAAGGPQSGPKPPCKIPYSREDASPQASAFRSSGSPPAAAAVRPDGPSDPAAYPPGAPQVHTLHEHSDRDAATAAAAASDGPAPSPDAIFHHHHHRPSLGAGGGAAPRGYICSLCGKAFARLHLLKLHQQSHKRRRAFWCGVCGKSFQCSSHLNIHHRTHTGEKPYICSQCGKRFTQQSSLRVHQRTHSGERPYSCSQCGKTFILLHHLKRHRVIHAYT</sequence>
<keyword evidence="5" id="KW-0862">Zinc</keyword>
<feature type="domain" description="C2H2-type" evidence="9">
    <location>
        <begin position="455"/>
        <end position="480"/>
    </location>
</feature>
<feature type="region of interest" description="Disordered" evidence="8">
    <location>
        <begin position="186"/>
        <end position="211"/>
    </location>
</feature>
<evidence type="ECO:0000313" key="11">
    <source>
        <dbReference type="Proteomes" id="UP001148018"/>
    </source>
</evidence>
<evidence type="ECO:0000256" key="5">
    <source>
        <dbReference type="ARBA" id="ARBA00022833"/>
    </source>
</evidence>
<evidence type="ECO:0000256" key="3">
    <source>
        <dbReference type="ARBA" id="ARBA00022737"/>
    </source>
</evidence>
<feature type="domain" description="C2H2-type" evidence="9">
    <location>
        <begin position="371"/>
        <end position="398"/>
    </location>
</feature>
<dbReference type="GO" id="GO:0010468">
    <property type="term" value="P:regulation of gene expression"/>
    <property type="evidence" value="ECO:0007669"/>
    <property type="project" value="TreeGrafter"/>
</dbReference>
<dbReference type="GO" id="GO:0005634">
    <property type="term" value="C:nucleus"/>
    <property type="evidence" value="ECO:0007669"/>
    <property type="project" value="UniProtKB-SubCell"/>
</dbReference>
<dbReference type="GO" id="GO:0008270">
    <property type="term" value="F:zinc ion binding"/>
    <property type="evidence" value="ECO:0007669"/>
    <property type="project" value="UniProtKB-KW"/>
</dbReference>
<keyword evidence="6" id="KW-0539">Nucleus</keyword>
<keyword evidence="3" id="KW-0677">Repeat</keyword>
<dbReference type="Proteomes" id="UP001148018">
    <property type="component" value="Unassembled WGS sequence"/>
</dbReference>
<evidence type="ECO:0000313" key="10">
    <source>
        <dbReference type="EMBL" id="KAJ3594650.1"/>
    </source>
</evidence>
<dbReference type="SMART" id="SM00355">
    <property type="entry name" value="ZnF_C2H2"/>
    <property type="match status" value="4"/>
</dbReference>
<dbReference type="InterPro" id="IPR013087">
    <property type="entry name" value="Znf_C2H2_type"/>
</dbReference>
<evidence type="ECO:0000256" key="4">
    <source>
        <dbReference type="ARBA" id="ARBA00022771"/>
    </source>
</evidence>
<name>A0A9Q0DWV3_9TELE</name>
<feature type="region of interest" description="Disordered" evidence="8">
    <location>
        <begin position="245"/>
        <end position="363"/>
    </location>
</feature>
<evidence type="ECO:0000259" key="9">
    <source>
        <dbReference type="PROSITE" id="PS50157"/>
    </source>
</evidence>
<feature type="compositionally biased region" description="Low complexity" evidence="8">
    <location>
        <begin position="333"/>
        <end position="349"/>
    </location>
</feature>
<evidence type="ECO:0000256" key="1">
    <source>
        <dbReference type="ARBA" id="ARBA00004123"/>
    </source>
</evidence>
<feature type="domain" description="C2H2-type" evidence="9">
    <location>
        <begin position="399"/>
        <end position="426"/>
    </location>
</feature>
<feature type="compositionally biased region" description="Polar residues" evidence="8">
    <location>
        <begin position="286"/>
        <end position="296"/>
    </location>
</feature>